<proteinExistence type="predicted"/>
<feature type="region of interest" description="Disordered" evidence="1">
    <location>
        <begin position="1"/>
        <end position="36"/>
    </location>
</feature>
<dbReference type="EMBL" id="BGZK01000949">
    <property type="protein sequence ID" value="GBP66150.1"/>
    <property type="molecule type" value="Genomic_DNA"/>
</dbReference>
<evidence type="ECO:0000313" key="3">
    <source>
        <dbReference type="Proteomes" id="UP000299102"/>
    </source>
</evidence>
<keyword evidence="3" id="KW-1185">Reference proteome</keyword>
<evidence type="ECO:0000313" key="2">
    <source>
        <dbReference type="EMBL" id="GBP66150.1"/>
    </source>
</evidence>
<accession>A0A4C1XSK8</accession>
<dbReference type="OrthoDB" id="8036689at2759"/>
<sequence length="231" mass="26504">MNIAEQENVSVPASQLSETDTSSTSPTHTWDHSTNENLIENSYGRERIDEEVGILLDIIQPHPEGDIRKNILNRFSNSSVLIRSHPRSFKPFGAHHLGELEEHTTVKYWREVPTKLNVANDATRGPLIDFNETHRWFRDPDFLRKNEDKRLQEIIENEQPAREERSCTTLTLVNEEISTEALLLLKAQKCFEKKTTLIGEDKAVTHLRKLALGIDKNGVLCLKGRYGCHLR</sequence>
<reference evidence="2 3" key="1">
    <citation type="journal article" date="2019" name="Commun. Biol.">
        <title>The bagworm genome reveals a unique fibroin gene that provides high tensile strength.</title>
        <authorList>
            <person name="Kono N."/>
            <person name="Nakamura H."/>
            <person name="Ohtoshi R."/>
            <person name="Tomita M."/>
            <person name="Numata K."/>
            <person name="Arakawa K."/>
        </authorList>
    </citation>
    <scope>NUCLEOTIDE SEQUENCE [LARGE SCALE GENOMIC DNA]</scope>
</reference>
<evidence type="ECO:0000256" key="1">
    <source>
        <dbReference type="SAM" id="MobiDB-lite"/>
    </source>
</evidence>
<gene>
    <name evidence="2" type="ORF">EVAR_83930_1</name>
</gene>
<protein>
    <submittedName>
        <fullName evidence="2">Uncharacterized protein</fullName>
    </submittedName>
</protein>
<dbReference type="AlphaFoldDB" id="A0A4C1XSK8"/>
<organism evidence="2 3">
    <name type="scientific">Eumeta variegata</name>
    <name type="common">Bagworm moth</name>
    <name type="synonym">Eumeta japonica</name>
    <dbReference type="NCBI Taxonomy" id="151549"/>
    <lineage>
        <taxon>Eukaryota</taxon>
        <taxon>Metazoa</taxon>
        <taxon>Ecdysozoa</taxon>
        <taxon>Arthropoda</taxon>
        <taxon>Hexapoda</taxon>
        <taxon>Insecta</taxon>
        <taxon>Pterygota</taxon>
        <taxon>Neoptera</taxon>
        <taxon>Endopterygota</taxon>
        <taxon>Lepidoptera</taxon>
        <taxon>Glossata</taxon>
        <taxon>Ditrysia</taxon>
        <taxon>Tineoidea</taxon>
        <taxon>Psychidae</taxon>
        <taxon>Oiketicinae</taxon>
        <taxon>Eumeta</taxon>
    </lineage>
</organism>
<dbReference type="Proteomes" id="UP000299102">
    <property type="component" value="Unassembled WGS sequence"/>
</dbReference>
<comment type="caution">
    <text evidence="2">The sequence shown here is derived from an EMBL/GenBank/DDBJ whole genome shotgun (WGS) entry which is preliminary data.</text>
</comment>
<name>A0A4C1XSK8_EUMVA</name>
<feature type="compositionally biased region" description="Polar residues" evidence="1">
    <location>
        <begin position="1"/>
        <end position="28"/>
    </location>
</feature>